<keyword evidence="6" id="KW-1133">Transmembrane helix</keyword>
<dbReference type="PANTHER" id="PTHR15415:SF7">
    <property type="entry name" value="MICOS COMPLEX SUBUNIT MIC60"/>
    <property type="match status" value="1"/>
</dbReference>
<evidence type="ECO:0000313" key="15">
    <source>
        <dbReference type="Proteomes" id="UP001176517"/>
    </source>
</evidence>
<keyword evidence="15" id="KW-1185">Reference proteome</keyword>
<reference evidence="14" key="1">
    <citation type="journal article" date="2023" name="PhytoFront">
        <title>Draft Genome Resources of Seven Strains of Tilletia horrida, Causal Agent of Kernel Smut of Rice.</title>
        <authorList>
            <person name="Khanal S."/>
            <person name="Antony Babu S."/>
            <person name="Zhou X.G."/>
        </authorList>
    </citation>
    <scope>NUCLEOTIDE SEQUENCE</scope>
    <source>
        <strain evidence="14">TX6</strain>
    </source>
</reference>
<dbReference type="GO" id="GO:0042407">
    <property type="term" value="P:cristae formation"/>
    <property type="evidence" value="ECO:0007669"/>
    <property type="project" value="TreeGrafter"/>
</dbReference>
<comment type="subunit">
    <text evidence="11">Component of the mitochondrial contact site and cristae organizing system (MICOS) complex.</text>
</comment>
<evidence type="ECO:0000256" key="12">
    <source>
        <dbReference type="SAM" id="Coils"/>
    </source>
</evidence>
<organism evidence="14 15">
    <name type="scientific">Tilletia horrida</name>
    <dbReference type="NCBI Taxonomy" id="155126"/>
    <lineage>
        <taxon>Eukaryota</taxon>
        <taxon>Fungi</taxon>
        <taxon>Dikarya</taxon>
        <taxon>Basidiomycota</taxon>
        <taxon>Ustilaginomycotina</taxon>
        <taxon>Exobasidiomycetes</taxon>
        <taxon>Tilletiales</taxon>
        <taxon>Tilletiaceae</taxon>
        <taxon>Tilletia</taxon>
    </lineage>
</organism>
<evidence type="ECO:0000256" key="8">
    <source>
        <dbReference type="ARBA" id="ARBA00023128"/>
    </source>
</evidence>
<comment type="similarity">
    <text evidence="2 11">Belongs to the MICOS complex subunit Mic60 family.</text>
</comment>
<dbReference type="Pfam" id="PF09731">
    <property type="entry name" value="Mitofilin"/>
    <property type="match status" value="3"/>
</dbReference>
<evidence type="ECO:0000256" key="2">
    <source>
        <dbReference type="ARBA" id="ARBA00010877"/>
    </source>
</evidence>
<evidence type="ECO:0000256" key="5">
    <source>
        <dbReference type="ARBA" id="ARBA00022792"/>
    </source>
</evidence>
<feature type="coiled-coil region" evidence="12">
    <location>
        <begin position="346"/>
        <end position="439"/>
    </location>
</feature>
<keyword evidence="9" id="KW-0472">Membrane</keyword>
<evidence type="ECO:0000256" key="1">
    <source>
        <dbReference type="ARBA" id="ARBA00004434"/>
    </source>
</evidence>
<feature type="compositionally biased region" description="Polar residues" evidence="13">
    <location>
        <begin position="203"/>
        <end position="233"/>
    </location>
</feature>
<evidence type="ECO:0000256" key="4">
    <source>
        <dbReference type="ARBA" id="ARBA00022692"/>
    </source>
</evidence>
<evidence type="ECO:0000256" key="3">
    <source>
        <dbReference type="ARBA" id="ARBA00018116"/>
    </source>
</evidence>
<evidence type="ECO:0000256" key="9">
    <source>
        <dbReference type="ARBA" id="ARBA00023136"/>
    </source>
</evidence>
<evidence type="ECO:0000256" key="13">
    <source>
        <dbReference type="SAM" id="MobiDB-lite"/>
    </source>
</evidence>
<evidence type="ECO:0000256" key="11">
    <source>
        <dbReference type="RuleBase" id="RU363000"/>
    </source>
</evidence>
<gene>
    <name evidence="14" type="primary">MIC60</name>
    <name evidence="14" type="ORF">OC846_003702</name>
</gene>
<name>A0AAN6JRS4_9BASI</name>
<dbReference type="Proteomes" id="UP001176517">
    <property type="component" value="Unassembled WGS sequence"/>
</dbReference>
<accession>A0AAN6JRS4</accession>
<feature type="region of interest" description="Disordered" evidence="13">
    <location>
        <begin position="34"/>
        <end position="53"/>
    </location>
</feature>
<comment type="function">
    <text evidence="10">Component of the MICOS complex, a large protein complex of the mitochondrial inner membrane that plays crucial roles in the maintenance of crista junctions, inner membrane architecture, and formation of contact sites to the outer membrane. Plays a role in keeping cristae membranes connected to the inner boundary membrane. Also promotes protein import via the mitochondrial intermembrane space assembly (MIA) pathway.</text>
</comment>
<keyword evidence="8 11" id="KW-0496">Mitochondrion</keyword>
<dbReference type="AlphaFoldDB" id="A0AAN6JRS4"/>
<keyword evidence="7 12" id="KW-0175">Coiled coil</keyword>
<proteinExistence type="inferred from homology"/>
<keyword evidence="5 11" id="KW-0999">Mitochondrion inner membrane</keyword>
<evidence type="ECO:0000256" key="10">
    <source>
        <dbReference type="ARBA" id="ARBA00025571"/>
    </source>
</evidence>
<dbReference type="PANTHER" id="PTHR15415">
    <property type="entry name" value="MITOFILIN"/>
    <property type="match status" value="1"/>
</dbReference>
<comment type="subcellular location">
    <subcellularLocation>
        <location evidence="1 11">Mitochondrion inner membrane</location>
        <topology evidence="1 11">Single-pass membrane protein</topology>
    </subcellularLocation>
</comment>
<dbReference type="EMBL" id="JAPDMZ010000095">
    <property type="protein sequence ID" value="KAK0550317.1"/>
    <property type="molecule type" value="Genomic_DNA"/>
</dbReference>
<dbReference type="GO" id="GO:0061617">
    <property type="term" value="C:MICOS complex"/>
    <property type="evidence" value="ECO:0007669"/>
    <property type="project" value="TreeGrafter"/>
</dbReference>
<evidence type="ECO:0000313" key="14">
    <source>
        <dbReference type="EMBL" id="KAK0550317.1"/>
    </source>
</evidence>
<evidence type="ECO:0000256" key="6">
    <source>
        <dbReference type="ARBA" id="ARBA00022989"/>
    </source>
</evidence>
<feature type="region of interest" description="Disordered" evidence="13">
    <location>
        <begin position="71"/>
        <end position="90"/>
    </location>
</feature>
<sequence>MLIVAHRLASHPQQYHHHHHHAASLRSLTARRAFATSTPPPPPPPPSTTSSQAARLVANAATSAAATSAANTAAKAALPPPPTPPRPPRRFFRSLLGYSLGLGIVFYTGSTVAAVNNDRYQDFFVESVPFGEAILDQVVRHNLDRQLHLTAKDTDVSSVTNRAFSVARSAFGSVYEAVDRTFIQTKEQSKEAEHKAKQAAQSFQERAQRTAQDAASQLSSIGQRGKESIQQGAQKVKDTAKDALSQAQAQAESLKPQKGSVADRVAVAAGDAASKVQQLGRSTANKVNAAANKAEEALPRQGQPLIALPERLNKAKKENDATVVALPERASRADQDAAAYARYRTVAAAEQARLAALQEIDRLHSQFEQLKHSEAQRAGRLLDEQEAKFKAELAKAQAELERATKKAEAELRNKDAQWTKELEQERKKAREEQARVLQESLDTQNEMIEGRLKEEVVARGIELQKKWVSGVKAAVEKERGGRLAKLEELAQEATVLEKLARENESIIKDAAGVHTLTAAVRALSSAALGGAGASSAAAAEGQYAYRTPFRAQIEALRNAAREQSSSAAAAEAKDGDNVFSAALSALEAGDVNPDEGVESESTLSAWFKRRVAPKVLSVALLPDPTAPVSQRREKSEGGGDDYDGESILAAQPRSPGVFAHLVSATLAPLLAKKPATESVVLASDKSGADDIPTLLARAEFWIDKGQLEEAVREVNRLKGWGKALAADWLVEARKRLVVQQAVE</sequence>
<evidence type="ECO:0000256" key="7">
    <source>
        <dbReference type="ARBA" id="ARBA00023054"/>
    </source>
</evidence>
<feature type="region of interest" description="Disordered" evidence="13">
    <location>
        <begin position="188"/>
        <end position="261"/>
    </location>
</feature>
<feature type="region of interest" description="Disordered" evidence="13">
    <location>
        <begin position="623"/>
        <end position="644"/>
    </location>
</feature>
<feature type="non-terminal residue" evidence="14">
    <location>
        <position position="743"/>
    </location>
</feature>
<keyword evidence="4 11" id="KW-0812">Transmembrane</keyword>
<comment type="caution">
    <text evidence="14">The sequence shown here is derived from an EMBL/GenBank/DDBJ whole genome shotgun (WGS) entry which is preliminary data.</text>
</comment>
<protein>
    <recommendedName>
        <fullName evidence="3 11">MICOS complex subunit MIC60</fullName>
    </recommendedName>
    <alternativeName>
        <fullName evidence="11">Mitofilin</fullName>
    </alternativeName>
</protein>
<dbReference type="InterPro" id="IPR019133">
    <property type="entry name" value="MIC60"/>
</dbReference>
<feature type="compositionally biased region" description="Pro residues" evidence="13">
    <location>
        <begin position="38"/>
        <end position="47"/>
    </location>
</feature>